<evidence type="ECO:0000256" key="2">
    <source>
        <dbReference type="ARBA" id="ARBA00006228"/>
    </source>
</evidence>
<dbReference type="OrthoDB" id="9807187at2"/>
<accession>A0A1M5Z4Z0</accession>
<proteinExistence type="inferred from homology"/>
<sequence length="158" mass="17619">MTYFLLNLFLAVAWMLVNGAYSGLDFLIGYGVGYLALALSQPFGLSTSYFKRTQAAVKLLFYFLYLMIVSVMRVVWDVLTPTHLSEPDIVHVPLTASSDLEITLLANLLSLTPGSLSLDVSEDRKYLVIHAMFAADHAEVIDEIKNGLEKKLLEVTRD</sequence>
<dbReference type="AlphaFoldDB" id="A0A1M5Z4Z0"/>
<reference evidence="9" key="1">
    <citation type="submission" date="2016-11" db="EMBL/GenBank/DDBJ databases">
        <authorList>
            <person name="Varghese N."/>
            <person name="Submissions S."/>
        </authorList>
    </citation>
    <scope>NUCLEOTIDE SEQUENCE [LARGE SCALE GENOMIC DNA]</scope>
    <source>
        <strain evidence="9">DSM 16917</strain>
    </source>
</reference>
<evidence type="ECO:0000256" key="3">
    <source>
        <dbReference type="ARBA" id="ARBA00022475"/>
    </source>
</evidence>
<keyword evidence="3" id="KW-1003">Cell membrane</keyword>
<protein>
    <submittedName>
        <fullName evidence="8">Multisubunit sodium/proton antiporter, MrpE subunit</fullName>
    </submittedName>
</protein>
<keyword evidence="4 7" id="KW-0812">Transmembrane</keyword>
<dbReference type="STRING" id="299255.SAMN02745129_4652"/>
<dbReference type="RefSeq" id="WP_067661925.1">
    <property type="nucleotide sequence ID" value="NZ_FQXG01000009.1"/>
</dbReference>
<evidence type="ECO:0000313" key="8">
    <source>
        <dbReference type="EMBL" id="SHI19279.1"/>
    </source>
</evidence>
<keyword evidence="9" id="KW-1185">Reference proteome</keyword>
<organism evidence="8 9">
    <name type="scientific">Ferrimonas marina</name>
    <dbReference type="NCBI Taxonomy" id="299255"/>
    <lineage>
        <taxon>Bacteria</taxon>
        <taxon>Pseudomonadati</taxon>
        <taxon>Pseudomonadota</taxon>
        <taxon>Gammaproteobacteria</taxon>
        <taxon>Alteromonadales</taxon>
        <taxon>Ferrimonadaceae</taxon>
        <taxon>Ferrimonas</taxon>
    </lineage>
</organism>
<name>A0A1M5Z4Z0_9GAMM</name>
<comment type="similarity">
    <text evidence="2">Belongs to the CPA3 antiporters (TC 2.A.63) subunit E family.</text>
</comment>
<dbReference type="PANTHER" id="PTHR34584">
    <property type="entry name" value="NA(+)/H(+) ANTIPORTER SUBUNIT E1"/>
    <property type="match status" value="1"/>
</dbReference>
<evidence type="ECO:0000256" key="6">
    <source>
        <dbReference type="ARBA" id="ARBA00023136"/>
    </source>
</evidence>
<evidence type="ECO:0000256" key="5">
    <source>
        <dbReference type="ARBA" id="ARBA00022989"/>
    </source>
</evidence>
<dbReference type="PANTHER" id="PTHR34584:SF1">
    <property type="entry name" value="NA(+)_H(+) ANTIPORTER SUBUNIT E1"/>
    <property type="match status" value="1"/>
</dbReference>
<keyword evidence="5 7" id="KW-1133">Transmembrane helix</keyword>
<evidence type="ECO:0000256" key="1">
    <source>
        <dbReference type="ARBA" id="ARBA00004651"/>
    </source>
</evidence>
<gene>
    <name evidence="8" type="ORF">SAMN02745129_4652</name>
</gene>
<evidence type="ECO:0000256" key="4">
    <source>
        <dbReference type="ARBA" id="ARBA00022692"/>
    </source>
</evidence>
<dbReference type="EMBL" id="FQXG01000009">
    <property type="protein sequence ID" value="SHI19279.1"/>
    <property type="molecule type" value="Genomic_DNA"/>
</dbReference>
<evidence type="ECO:0000313" key="9">
    <source>
        <dbReference type="Proteomes" id="UP000184268"/>
    </source>
</evidence>
<keyword evidence="6 7" id="KW-0472">Membrane</keyword>
<feature type="transmembrane region" description="Helical" evidence="7">
    <location>
        <begin position="59"/>
        <end position="76"/>
    </location>
</feature>
<dbReference type="InterPro" id="IPR002758">
    <property type="entry name" value="Cation_antiport_E"/>
</dbReference>
<dbReference type="GO" id="GO:0005886">
    <property type="term" value="C:plasma membrane"/>
    <property type="evidence" value="ECO:0007669"/>
    <property type="project" value="UniProtKB-SubCell"/>
</dbReference>
<dbReference type="GO" id="GO:0008324">
    <property type="term" value="F:monoatomic cation transmembrane transporter activity"/>
    <property type="evidence" value="ECO:0007669"/>
    <property type="project" value="InterPro"/>
</dbReference>
<dbReference type="Pfam" id="PF01899">
    <property type="entry name" value="MNHE"/>
    <property type="match status" value="1"/>
</dbReference>
<dbReference type="PIRSF" id="PIRSF019239">
    <property type="entry name" value="MrpE"/>
    <property type="match status" value="1"/>
</dbReference>
<evidence type="ECO:0000256" key="7">
    <source>
        <dbReference type="SAM" id="Phobius"/>
    </source>
</evidence>
<dbReference type="Proteomes" id="UP000184268">
    <property type="component" value="Unassembled WGS sequence"/>
</dbReference>
<comment type="subcellular location">
    <subcellularLocation>
        <location evidence="1">Cell membrane</location>
        <topology evidence="1">Multi-pass membrane protein</topology>
    </subcellularLocation>
</comment>
<feature type="transmembrane region" description="Helical" evidence="7">
    <location>
        <begin position="29"/>
        <end position="47"/>
    </location>
</feature>